<dbReference type="InterPro" id="IPR014710">
    <property type="entry name" value="RmlC-like_jellyroll"/>
</dbReference>
<dbReference type="SUPFAM" id="SSF51182">
    <property type="entry name" value="RmlC-like cupins"/>
    <property type="match status" value="1"/>
</dbReference>
<dbReference type="InterPro" id="IPR011051">
    <property type="entry name" value="RmlC_Cupin_sf"/>
</dbReference>
<gene>
    <name evidence="2" type="ORF">METZ01_LOCUS301247</name>
</gene>
<proteinExistence type="predicted"/>
<dbReference type="PANTHER" id="PTHR36114">
    <property type="entry name" value="16.7 KDA PROTEIN IN WHIE LOCUS"/>
    <property type="match status" value="1"/>
</dbReference>
<name>A0A382MHD2_9ZZZZ</name>
<dbReference type="EMBL" id="UINC01093733">
    <property type="protein sequence ID" value="SVC48393.1"/>
    <property type="molecule type" value="Genomic_DNA"/>
</dbReference>
<dbReference type="InterPro" id="IPR013096">
    <property type="entry name" value="Cupin_2"/>
</dbReference>
<feature type="domain" description="Cupin type-2" evidence="1">
    <location>
        <begin position="38"/>
        <end position="97"/>
    </location>
</feature>
<protein>
    <recommendedName>
        <fullName evidence="1">Cupin type-2 domain-containing protein</fullName>
    </recommendedName>
</protein>
<evidence type="ECO:0000313" key="2">
    <source>
        <dbReference type="EMBL" id="SVC48393.1"/>
    </source>
</evidence>
<dbReference type="Gene3D" id="2.60.120.10">
    <property type="entry name" value="Jelly Rolls"/>
    <property type="match status" value="1"/>
</dbReference>
<evidence type="ECO:0000259" key="1">
    <source>
        <dbReference type="Pfam" id="PF07883"/>
    </source>
</evidence>
<dbReference type="CDD" id="cd02226">
    <property type="entry name" value="cupin_YdbB-like"/>
    <property type="match status" value="1"/>
</dbReference>
<dbReference type="AlphaFoldDB" id="A0A382MHD2"/>
<dbReference type="Pfam" id="PF07883">
    <property type="entry name" value="Cupin_2"/>
    <property type="match status" value="1"/>
</dbReference>
<dbReference type="InterPro" id="IPR052044">
    <property type="entry name" value="PKS_Associated_Protein"/>
</dbReference>
<dbReference type="PANTHER" id="PTHR36114:SF1">
    <property type="entry name" value="16.7 KDA PROTEIN IN WHIE LOCUS"/>
    <property type="match status" value="1"/>
</dbReference>
<accession>A0A382MHD2</accession>
<reference evidence="2" key="1">
    <citation type="submission" date="2018-05" db="EMBL/GenBank/DDBJ databases">
        <authorList>
            <person name="Lanie J.A."/>
            <person name="Ng W.-L."/>
            <person name="Kazmierczak K.M."/>
            <person name="Andrzejewski T.M."/>
            <person name="Davidsen T.M."/>
            <person name="Wayne K.J."/>
            <person name="Tettelin H."/>
            <person name="Glass J.I."/>
            <person name="Rusch D."/>
            <person name="Podicherti R."/>
            <person name="Tsui H.-C.T."/>
            <person name="Winkler M.E."/>
        </authorList>
    </citation>
    <scope>NUCLEOTIDE SEQUENCE</scope>
</reference>
<organism evidence="2">
    <name type="scientific">marine metagenome</name>
    <dbReference type="NCBI Taxonomy" id="408172"/>
    <lineage>
        <taxon>unclassified sequences</taxon>
        <taxon>metagenomes</taxon>
        <taxon>ecological metagenomes</taxon>
    </lineage>
</organism>
<sequence length="120" mass="13837">MNSPINLQSKFELFTEHWSPKVIAELNDYQFKLVKIKGQFTWHEHNETDEVFLVIEGAMGIEFKDRTVEFKEGEMIVVKKGEQHKPFALEECKVLIVEPRGIINTGESGGNLTSENDVWI</sequence>